<dbReference type="OrthoDB" id="328886at2"/>
<evidence type="ECO:0000313" key="1">
    <source>
        <dbReference type="EMBL" id="MVO08208.1"/>
    </source>
</evidence>
<name>A0A6I4IF61_9FLAO</name>
<proteinExistence type="predicted"/>
<keyword evidence="2" id="KW-1185">Reference proteome</keyword>
<protein>
    <submittedName>
        <fullName evidence="1">Uncharacterized protein</fullName>
    </submittedName>
</protein>
<sequence>MEYFNLQTDSNAFCVTANTFPDGVLEAHQELHSNVGYNSNRIYLGVSYKNTNGSIIYKAIATKLFPNEENEHKMENITLKKGTYRCKKVNNFKILFLNSNELPF</sequence>
<gene>
    <name evidence="1" type="ORF">GOQ30_03395</name>
</gene>
<evidence type="ECO:0000313" key="2">
    <source>
        <dbReference type="Proteomes" id="UP000431264"/>
    </source>
</evidence>
<accession>A0A6I4IF61</accession>
<dbReference type="Proteomes" id="UP000431264">
    <property type="component" value="Unassembled WGS sequence"/>
</dbReference>
<dbReference type="EMBL" id="WQLW01000002">
    <property type="protein sequence ID" value="MVO08208.1"/>
    <property type="molecule type" value="Genomic_DNA"/>
</dbReference>
<dbReference type="RefSeq" id="WP_140996605.1">
    <property type="nucleotide sequence ID" value="NZ_VDCZ01000002.1"/>
</dbReference>
<dbReference type="AlphaFoldDB" id="A0A6I4IF61"/>
<reference evidence="2" key="1">
    <citation type="submission" date="2019-05" db="EMBL/GenBank/DDBJ databases">
        <title>Flavobacterium profundi sp. nov., isolated from a deep-sea seamount.</title>
        <authorList>
            <person name="Zhang D.-C."/>
        </authorList>
    </citation>
    <scope>NUCLEOTIDE SEQUENCE [LARGE SCALE GENOMIC DNA]</scope>
    <source>
        <strain evidence="2">TP390</strain>
    </source>
</reference>
<organism evidence="1 2">
    <name type="scientific">Flavobacterium profundi</name>
    <dbReference type="NCBI Taxonomy" id="1774945"/>
    <lineage>
        <taxon>Bacteria</taxon>
        <taxon>Pseudomonadati</taxon>
        <taxon>Bacteroidota</taxon>
        <taxon>Flavobacteriia</taxon>
        <taxon>Flavobacteriales</taxon>
        <taxon>Flavobacteriaceae</taxon>
        <taxon>Flavobacterium</taxon>
    </lineage>
</organism>
<comment type="caution">
    <text evidence="1">The sequence shown here is derived from an EMBL/GenBank/DDBJ whole genome shotgun (WGS) entry which is preliminary data.</text>
</comment>